<keyword evidence="6" id="KW-1185">Reference proteome</keyword>
<keyword evidence="2" id="KW-0547">Nucleotide-binding</keyword>
<evidence type="ECO:0000256" key="2">
    <source>
        <dbReference type="ARBA" id="ARBA00022741"/>
    </source>
</evidence>
<evidence type="ECO:0000313" key="6">
    <source>
        <dbReference type="Proteomes" id="UP000567293"/>
    </source>
</evidence>
<evidence type="ECO:0000313" key="5">
    <source>
        <dbReference type="EMBL" id="MBA0084775.1"/>
    </source>
</evidence>
<sequence length="202" mass="22612">MTAPAIETENLTKEYPHGFLNLKKRKSLEGLNMQVEAGEIFGFIGPNGAGKTTAIKLLMRLIFPTAGTARILGKPIRDIDLHRDVGYLPEQPYFYDYLTAAELLDYFARIHDLPAAERKQRVAAMLKKVGLETAGKIQLRKYSKGMLQRAGVAQAILHDPKVVILDEPMSGLDPIGRREVRDIILELKQEGRTVMFSTHILS</sequence>
<reference evidence="5" key="1">
    <citation type="submission" date="2020-06" db="EMBL/GenBank/DDBJ databases">
        <title>Legume-microbial interactions unlock mineral nutrients during tropical forest succession.</title>
        <authorList>
            <person name="Epihov D.Z."/>
        </authorList>
    </citation>
    <scope>NUCLEOTIDE SEQUENCE [LARGE SCALE GENOMIC DNA]</scope>
    <source>
        <strain evidence="5">Pan2503</strain>
    </source>
</reference>
<dbReference type="PROSITE" id="PS50893">
    <property type="entry name" value="ABC_TRANSPORTER_2"/>
    <property type="match status" value="1"/>
</dbReference>
<evidence type="ECO:0000256" key="1">
    <source>
        <dbReference type="ARBA" id="ARBA00022448"/>
    </source>
</evidence>
<accession>A0A7V8NPF5</accession>
<organism evidence="5 6">
    <name type="scientific">Candidatus Acidiferrum panamense</name>
    <dbReference type="NCBI Taxonomy" id="2741543"/>
    <lineage>
        <taxon>Bacteria</taxon>
        <taxon>Pseudomonadati</taxon>
        <taxon>Acidobacteriota</taxon>
        <taxon>Terriglobia</taxon>
        <taxon>Candidatus Acidiferrales</taxon>
        <taxon>Candidatus Acidiferrum</taxon>
    </lineage>
</organism>
<feature type="domain" description="ABC transporter" evidence="4">
    <location>
        <begin position="6"/>
        <end position="200"/>
    </location>
</feature>
<dbReference type="Proteomes" id="UP000567293">
    <property type="component" value="Unassembled WGS sequence"/>
</dbReference>
<keyword evidence="3 5" id="KW-0067">ATP-binding</keyword>
<dbReference type="PANTHER" id="PTHR42939:SF1">
    <property type="entry name" value="ABC TRANSPORTER ATP-BINDING PROTEIN ALBC-RELATED"/>
    <property type="match status" value="1"/>
</dbReference>
<dbReference type="InterPro" id="IPR017871">
    <property type="entry name" value="ABC_transporter-like_CS"/>
</dbReference>
<evidence type="ECO:0000259" key="4">
    <source>
        <dbReference type="PROSITE" id="PS50893"/>
    </source>
</evidence>
<dbReference type="CDD" id="cd03230">
    <property type="entry name" value="ABC_DR_subfamily_A"/>
    <property type="match status" value="1"/>
</dbReference>
<dbReference type="GO" id="GO:0016887">
    <property type="term" value="F:ATP hydrolysis activity"/>
    <property type="evidence" value="ECO:0007669"/>
    <property type="project" value="InterPro"/>
</dbReference>
<dbReference type="PROSITE" id="PS00211">
    <property type="entry name" value="ABC_TRANSPORTER_1"/>
    <property type="match status" value="1"/>
</dbReference>
<dbReference type="EMBL" id="JACDQQ010000708">
    <property type="protein sequence ID" value="MBA0084775.1"/>
    <property type="molecule type" value="Genomic_DNA"/>
</dbReference>
<dbReference type="AlphaFoldDB" id="A0A7V8NPF5"/>
<dbReference type="SUPFAM" id="SSF52540">
    <property type="entry name" value="P-loop containing nucleoside triphosphate hydrolases"/>
    <property type="match status" value="1"/>
</dbReference>
<dbReference type="InterPro" id="IPR051782">
    <property type="entry name" value="ABC_Transporter_VariousFunc"/>
</dbReference>
<proteinExistence type="predicted"/>
<keyword evidence="1" id="KW-0813">Transport</keyword>
<feature type="non-terminal residue" evidence="5">
    <location>
        <position position="202"/>
    </location>
</feature>
<dbReference type="PANTHER" id="PTHR42939">
    <property type="entry name" value="ABC TRANSPORTER ATP-BINDING PROTEIN ALBC-RELATED"/>
    <property type="match status" value="1"/>
</dbReference>
<dbReference type="InterPro" id="IPR003439">
    <property type="entry name" value="ABC_transporter-like_ATP-bd"/>
</dbReference>
<dbReference type="Gene3D" id="3.40.50.300">
    <property type="entry name" value="P-loop containing nucleotide triphosphate hydrolases"/>
    <property type="match status" value="1"/>
</dbReference>
<dbReference type="GO" id="GO:0005524">
    <property type="term" value="F:ATP binding"/>
    <property type="evidence" value="ECO:0007669"/>
    <property type="project" value="UniProtKB-KW"/>
</dbReference>
<dbReference type="SMART" id="SM00382">
    <property type="entry name" value="AAA"/>
    <property type="match status" value="1"/>
</dbReference>
<comment type="caution">
    <text evidence="5">The sequence shown here is derived from an EMBL/GenBank/DDBJ whole genome shotgun (WGS) entry which is preliminary data.</text>
</comment>
<name>A0A7V8NPF5_9BACT</name>
<protein>
    <submittedName>
        <fullName evidence="5">ABC transporter ATP-binding protein</fullName>
    </submittedName>
</protein>
<gene>
    <name evidence="5" type="ORF">HRJ53_07260</name>
</gene>
<dbReference type="InterPro" id="IPR003593">
    <property type="entry name" value="AAA+_ATPase"/>
</dbReference>
<evidence type="ECO:0000256" key="3">
    <source>
        <dbReference type="ARBA" id="ARBA00022840"/>
    </source>
</evidence>
<dbReference type="Pfam" id="PF00005">
    <property type="entry name" value="ABC_tran"/>
    <property type="match status" value="1"/>
</dbReference>
<dbReference type="InterPro" id="IPR027417">
    <property type="entry name" value="P-loop_NTPase"/>
</dbReference>